<proteinExistence type="predicted"/>
<gene>
    <name evidence="1" type="ORF">LIPSTDRAFT_108653</name>
</gene>
<evidence type="ECO:0000313" key="2">
    <source>
        <dbReference type="Proteomes" id="UP000094385"/>
    </source>
</evidence>
<reference evidence="1 2" key="1">
    <citation type="journal article" date="2016" name="Proc. Natl. Acad. Sci. U.S.A.">
        <title>Comparative genomics of biotechnologically important yeasts.</title>
        <authorList>
            <person name="Riley R."/>
            <person name="Haridas S."/>
            <person name="Wolfe K.H."/>
            <person name="Lopes M.R."/>
            <person name="Hittinger C.T."/>
            <person name="Goeker M."/>
            <person name="Salamov A.A."/>
            <person name="Wisecaver J.H."/>
            <person name="Long T.M."/>
            <person name="Calvey C.H."/>
            <person name="Aerts A.L."/>
            <person name="Barry K.W."/>
            <person name="Choi C."/>
            <person name="Clum A."/>
            <person name="Coughlan A.Y."/>
            <person name="Deshpande S."/>
            <person name="Douglass A.P."/>
            <person name="Hanson S.J."/>
            <person name="Klenk H.-P."/>
            <person name="LaButti K.M."/>
            <person name="Lapidus A."/>
            <person name="Lindquist E.A."/>
            <person name="Lipzen A.M."/>
            <person name="Meier-Kolthoff J.P."/>
            <person name="Ohm R.A."/>
            <person name="Otillar R.P."/>
            <person name="Pangilinan J.L."/>
            <person name="Peng Y."/>
            <person name="Rokas A."/>
            <person name="Rosa C.A."/>
            <person name="Scheuner C."/>
            <person name="Sibirny A.A."/>
            <person name="Slot J.C."/>
            <person name="Stielow J.B."/>
            <person name="Sun H."/>
            <person name="Kurtzman C.P."/>
            <person name="Blackwell M."/>
            <person name="Grigoriev I.V."/>
            <person name="Jeffries T.W."/>
        </authorList>
    </citation>
    <scope>NUCLEOTIDE SEQUENCE [LARGE SCALE GENOMIC DNA]</scope>
    <source>
        <strain evidence="1 2">NRRL Y-11557</strain>
    </source>
</reference>
<dbReference type="AlphaFoldDB" id="A0A1E3QFB2"/>
<organism evidence="1 2">
    <name type="scientific">Lipomyces starkeyi NRRL Y-11557</name>
    <dbReference type="NCBI Taxonomy" id="675824"/>
    <lineage>
        <taxon>Eukaryota</taxon>
        <taxon>Fungi</taxon>
        <taxon>Dikarya</taxon>
        <taxon>Ascomycota</taxon>
        <taxon>Saccharomycotina</taxon>
        <taxon>Lipomycetes</taxon>
        <taxon>Lipomycetales</taxon>
        <taxon>Lipomycetaceae</taxon>
        <taxon>Lipomyces</taxon>
    </lineage>
</organism>
<evidence type="ECO:0000313" key="1">
    <source>
        <dbReference type="EMBL" id="ODQ76393.1"/>
    </source>
</evidence>
<dbReference type="Proteomes" id="UP000094385">
    <property type="component" value="Unassembled WGS sequence"/>
</dbReference>
<dbReference type="OrthoDB" id="10405236at2759"/>
<keyword evidence="2" id="KW-1185">Reference proteome</keyword>
<protein>
    <submittedName>
        <fullName evidence="1">Uncharacterized protein</fullName>
    </submittedName>
</protein>
<sequence>MKSLHPPRLQPGPTQIYPQNVQQVGNKSGLSFLDNIWMPFIFNFPVRPQLSVSEIMENTADKSSIQEDFVQVVNGNTSARGGKDQLAVAGSPFDETDIEVVPFPQRRQRIRVRYPNAKVDNGSLRVKLLKHKYIKRKQLALKSHKIRLIRDRLAAQVRALGDAVGRKQTGIMGSTDEENSEGGNLINLVY</sequence>
<dbReference type="EMBL" id="KV454289">
    <property type="protein sequence ID" value="ODQ76393.1"/>
    <property type="molecule type" value="Genomic_DNA"/>
</dbReference>
<accession>A0A1E3QFB2</accession>
<name>A0A1E3QFB2_LIPST</name>